<reference evidence="1" key="1">
    <citation type="submission" date="2020-11" db="EMBL/GenBank/DDBJ databases">
        <authorList>
            <person name="Tran Van P."/>
        </authorList>
    </citation>
    <scope>NUCLEOTIDE SEQUENCE</scope>
</reference>
<proteinExistence type="predicted"/>
<dbReference type="AlphaFoldDB" id="A0A7R9DZD8"/>
<gene>
    <name evidence="1" type="ORF">TMSB3V08_LOCUS1455</name>
</gene>
<sequence length="127" mass="13812">MGLQMTGGSEILPGHISCIVSLFIAHAQCAAPCEAQGIKYRILQCVWFGTKKPAGNACRDQPRPSVMKVCKGPPCAQRSSSGAVVESGLTATRLHSRVKDHQAKWYVESGLTATRLHSRVKDHQAKW</sequence>
<protein>
    <submittedName>
        <fullName evidence="1">Uncharacterized protein</fullName>
    </submittedName>
</protein>
<evidence type="ECO:0000313" key="1">
    <source>
        <dbReference type="EMBL" id="CAD7424512.1"/>
    </source>
</evidence>
<name>A0A7R9DZD8_9NEOP</name>
<organism evidence="1">
    <name type="scientific">Timema monikensis</name>
    <dbReference type="NCBI Taxonomy" id="170555"/>
    <lineage>
        <taxon>Eukaryota</taxon>
        <taxon>Metazoa</taxon>
        <taxon>Ecdysozoa</taxon>
        <taxon>Arthropoda</taxon>
        <taxon>Hexapoda</taxon>
        <taxon>Insecta</taxon>
        <taxon>Pterygota</taxon>
        <taxon>Neoptera</taxon>
        <taxon>Polyneoptera</taxon>
        <taxon>Phasmatodea</taxon>
        <taxon>Timematodea</taxon>
        <taxon>Timematoidea</taxon>
        <taxon>Timematidae</taxon>
        <taxon>Timema</taxon>
    </lineage>
</organism>
<dbReference type="Pfam" id="PF19030">
    <property type="entry name" value="TSP1_ADAMTS"/>
    <property type="match status" value="1"/>
</dbReference>
<accession>A0A7R9DZD8</accession>
<dbReference type="EMBL" id="OB792798">
    <property type="protein sequence ID" value="CAD7424512.1"/>
    <property type="molecule type" value="Genomic_DNA"/>
</dbReference>